<dbReference type="PRINTS" id="PR00344">
    <property type="entry name" value="BCTRLSENSOR"/>
</dbReference>
<dbReference type="CDD" id="cd00075">
    <property type="entry name" value="HATPase"/>
    <property type="match status" value="1"/>
</dbReference>
<dbReference type="InterPro" id="IPR036097">
    <property type="entry name" value="HisK_dim/P_sf"/>
</dbReference>
<dbReference type="InterPro" id="IPR003661">
    <property type="entry name" value="HisK_dim/P_dom"/>
</dbReference>
<dbReference type="Gene3D" id="3.30.450.20">
    <property type="entry name" value="PAS domain"/>
    <property type="match status" value="5"/>
</dbReference>
<protein>
    <recommendedName>
        <fullName evidence="2">histidine kinase</fullName>
        <ecNumber evidence="2">2.7.13.3</ecNumber>
    </recommendedName>
</protein>
<dbReference type="Gene3D" id="3.30.565.10">
    <property type="entry name" value="Histidine kinase-like ATPase, C-terminal domain"/>
    <property type="match status" value="1"/>
</dbReference>
<dbReference type="InterPro" id="IPR004358">
    <property type="entry name" value="Sig_transdc_His_kin-like_C"/>
</dbReference>
<dbReference type="SMART" id="SM00387">
    <property type="entry name" value="HATPase_c"/>
    <property type="match status" value="1"/>
</dbReference>
<dbReference type="Pfam" id="PF00512">
    <property type="entry name" value="HisKA"/>
    <property type="match status" value="1"/>
</dbReference>
<evidence type="ECO:0000256" key="1">
    <source>
        <dbReference type="ARBA" id="ARBA00000085"/>
    </source>
</evidence>
<dbReference type="CDD" id="cd00130">
    <property type="entry name" value="PAS"/>
    <property type="match status" value="2"/>
</dbReference>
<feature type="coiled-coil region" evidence="7">
    <location>
        <begin position="643"/>
        <end position="699"/>
    </location>
</feature>
<comment type="catalytic activity">
    <reaction evidence="1">
        <text>ATP + protein L-histidine = ADP + protein N-phospho-L-histidine.</text>
        <dbReference type="EC" id="2.7.13.3"/>
    </reaction>
</comment>
<dbReference type="InterPro" id="IPR036890">
    <property type="entry name" value="HATPase_C_sf"/>
</dbReference>
<organism evidence="11 12">
    <name type="scientific">Spirosoma aureum</name>
    <dbReference type="NCBI Taxonomy" id="2692134"/>
    <lineage>
        <taxon>Bacteria</taxon>
        <taxon>Pseudomonadati</taxon>
        <taxon>Bacteroidota</taxon>
        <taxon>Cytophagia</taxon>
        <taxon>Cytophagales</taxon>
        <taxon>Cytophagaceae</taxon>
        <taxon>Spirosoma</taxon>
    </lineage>
</organism>
<feature type="domain" description="Histidine kinase" evidence="8">
    <location>
        <begin position="709"/>
        <end position="924"/>
    </location>
</feature>
<evidence type="ECO:0000256" key="3">
    <source>
        <dbReference type="ARBA" id="ARBA00022553"/>
    </source>
</evidence>
<dbReference type="SUPFAM" id="SSF55874">
    <property type="entry name" value="ATPase domain of HSP90 chaperone/DNA topoisomerase II/histidine kinase"/>
    <property type="match status" value="1"/>
</dbReference>
<name>A0A6G9ANE7_9BACT</name>
<keyword evidence="5" id="KW-0418">Kinase</keyword>
<dbReference type="SUPFAM" id="SSF47384">
    <property type="entry name" value="Homodimeric domain of signal transducing histidine kinase"/>
    <property type="match status" value="1"/>
</dbReference>
<dbReference type="CDD" id="cd00082">
    <property type="entry name" value="HisKA"/>
    <property type="match status" value="1"/>
</dbReference>
<feature type="domain" description="PAS" evidence="9">
    <location>
        <begin position="156"/>
        <end position="199"/>
    </location>
</feature>
<keyword evidence="7" id="KW-0175">Coiled coil</keyword>
<dbReference type="InterPro" id="IPR000700">
    <property type="entry name" value="PAS-assoc_C"/>
</dbReference>
<evidence type="ECO:0000256" key="5">
    <source>
        <dbReference type="ARBA" id="ARBA00022777"/>
    </source>
</evidence>
<evidence type="ECO:0000256" key="7">
    <source>
        <dbReference type="SAM" id="Coils"/>
    </source>
</evidence>
<dbReference type="InterPro" id="IPR050736">
    <property type="entry name" value="Sensor_HK_Regulatory"/>
</dbReference>
<dbReference type="RefSeq" id="WP_167209085.1">
    <property type="nucleotide sequence ID" value="NZ_CP050063.1"/>
</dbReference>
<dbReference type="Proteomes" id="UP000501802">
    <property type="component" value="Chromosome"/>
</dbReference>
<dbReference type="Pfam" id="PF13426">
    <property type="entry name" value="PAS_9"/>
    <property type="match status" value="3"/>
</dbReference>
<keyword evidence="12" id="KW-1185">Reference proteome</keyword>
<dbReference type="PANTHER" id="PTHR43711:SF26">
    <property type="entry name" value="SENSOR HISTIDINE KINASE RCSC"/>
    <property type="match status" value="1"/>
</dbReference>
<dbReference type="GO" id="GO:0000155">
    <property type="term" value="F:phosphorelay sensor kinase activity"/>
    <property type="evidence" value="ECO:0007669"/>
    <property type="project" value="InterPro"/>
</dbReference>
<feature type="domain" description="PAS" evidence="9">
    <location>
        <begin position="525"/>
        <end position="594"/>
    </location>
</feature>
<dbReference type="InterPro" id="IPR005467">
    <property type="entry name" value="His_kinase_dom"/>
</dbReference>
<evidence type="ECO:0000256" key="6">
    <source>
        <dbReference type="ARBA" id="ARBA00023012"/>
    </source>
</evidence>
<dbReference type="SMART" id="SM00091">
    <property type="entry name" value="PAS"/>
    <property type="match status" value="4"/>
</dbReference>
<gene>
    <name evidence="11" type="ORF">G8759_14470</name>
</gene>
<evidence type="ECO:0000313" key="11">
    <source>
        <dbReference type="EMBL" id="QIP13733.1"/>
    </source>
</evidence>
<accession>A0A6G9ANE7</accession>
<dbReference type="KEGG" id="spib:G8759_14470"/>
<dbReference type="PANTHER" id="PTHR43711">
    <property type="entry name" value="TWO-COMPONENT HISTIDINE KINASE"/>
    <property type="match status" value="1"/>
</dbReference>
<evidence type="ECO:0000259" key="10">
    <source>
        <dbReference type="PROSITE" id="PS50113"/>
    </source>
</evidence>
<dbReference type="EC" id="2.7.13.3" evidence="2"/>
<evidence type="ECO:0000313" key="12">
    <source>
        <dbReference type="Proteomes" id="UP000501802"/>
    </source>
</evidence>
<evidence type="ECO:0000256" key="2">
    <source>
        <dbReference type="ARBA" id="ARBA00012438"/>
    </source>
</evidence>
<dbReference type="SMART" id="SM00388">
    <property type="entry name" value="HisKA"/>
    <property type="match status" value="1"/>
</dbReference>
<dbReference type="SUPFAM" id="SSF55785">
    <property type="entry name" value="PYP-like sensor domain (PAS domain)"/>
    <property type="match status" value="4"/>
</dbReference>
<dbReference type="Pfam" id="PF02518">
    <property type="entry name" value="HATPase_c"/>
    <property type="match status" value="1"/>
</dbReference>
<proteinExistence type="predicted"/>
<dbReference type="PROSITE" id="PS50113">
    <property type="entry name" value="PAC"/>
    <property type="match status" value="1"/>
</dbReference>
<keyword evidence="6" id="KW-0902">Two-component regulatory system</keyword>
<feature type="domain" description="PAC" evidence="10">
    <location>
        <begin position="602"/>
        <end position="652"/>
    </location>
</feature>
<evidence type="ECO:0000259" key="9">
    <source>
        <dbReference type="PROSITE" id="PS50112"/>
    </source>
</evidence>
<dbReference type="NCBIfam" id="TIGR00229">
    <property type="entry name" value="sensory_box"/>
    <property type="match status" value="1"/>
</dbReference>
<dbReference type="InterPro" id="IPR003594">
    <property type="entry name" value="HATPase_dom"/>
</dbReference>
<dbReference type="FunFam" id="3.30.565.10:FF:000006">
    <property type="entry name" value="Sensor histidine kinase WalK"/>
    <property type="match status" value="1"/>
</dbReference>
<dbReference type="AlphaFoldDB" id="A0A6G9ANE7"/>
<dbReference type="PROSITE" id="PS50109">
    <property type="entry name" value="HIS_KIN"/>
    <property type="match status" value="1"/>
</dbReference>
<dbReference type="InterPro" id="IPR000014">
    <property type="entry name" value="PAS"/>
</dbReference>
<dbReference type="InterPro" id="IPR035965">
    <property type="entry name" value="PAS-like_dom_sf"/>
</dbReference>
<dbReference type="PROSITE" id="PS50112">
    <property type="entry name" value="PAS"/>
    <property type="match status" value="2"/>
</dbReference>
<evidence type="ECO:0000256" key="4">
    <source>
        <dbReference type="ARBA" id="ARBA00022679"/>
    </source>
</evidence>
<keyword evidence="3" id="KW-0597">Phosphoprotein</keyword>
<dbReference type="EMBL" id="CP050063">
    <property type="protein sequence ID" value="QIP13733.1"/>
    <property type="molecule type" value="Genomic_DNA"/>
</dbReference>
<reference evidence="11 12" key="1">
    <citation type="submission" date="2020-03" db="EMBL/GenBank/DDBJ databases">
        <authorList>
            <person name="Kim M.K."/>
        </authorList>
    </citation>
    <scope>NUCLEOTIDE SEQUENCE [LARGE SCALE GENOMIC DNA]</scope>
    <source>
        <strain evidence="11 12">BT328</strain>
    </source>
</reference>
<dbReference type="Gene3D" id="1.10.287.130">
    <property type="match status" value="1"/>
</dbReference>
<sequence>MNPTNPLKTNNLKDDLATAQKGVLVFQAIRSPDGALTDLLLTKINNRAELDLGRQTKDLLGQSLHQLLPHLVKTGVINHFHQVMETEQPAHIDQLFALCDRMEDAWRNVSAIKQDDCLVISYDPTVQISKDTSQLSDRLQEVIDGFDLNVTILEPVYDPQGEIHDFRFVMINEAGISMSGYSRQQLLGRTVSEIYPSTRRNGFFTHYVDTYQTGQLFTGEQFYPEYDCWRIEKITRISRGLMITYKDSLLPNHTEEEGSQQAQLIHTILENVPIGIAILRVVRGAKNSKNYYINFRITRVNSLLKDLFGKSTRALEGELLTDAFADANASGLLSRCMNGIERADVQEFEMPFVHNGKTNWYRIVITPQSELLMLTFTDITSIKQSLLAHHQQAEELRTVLDCSPNTIVAFDALRSREGQIVDFRCTFQNRIRRQGHGSANKPKAGSNPFNFSPQLRDKVLLARYADVVKTGRPFESKVMVREGQQVNWRDQTVVKSGDGVVVTITNKPAQSMSERSDSDHHKHFPSTSYEAIFATATIGIIICDQQGRIVLTNQLADRLLGYPAGEMDNLTIEQLVPSSVSHYHEKLRKSFNADPQVRPMGHNRDLHAQRKDGSVFPVEVSLSHFQLDDTLYVVAYIIDISVKKEAERQLLAHQSQIEQLNSELEEKVADRTQALLETLNQLKQSKEELTQALSVEQELGELKSRFVAMASHEFRSPLTALLNSATLIGKYTTSDQQDKREKHLARIRASVNHLNDILEEFLSVGKLEEGKIEAHPSSVDIAKLVSEVLTDLNATLKPGQTIQTHLSCLSPVWLDGSLLRKILVNLLSNALKYSEAGSVVQLRGSCLMGQLTLSVQDQGIGISAEDQEHLFERFFRATNVGNRTGTGLGLHIVGRYIDLMGGDISLQSEVNQGTTITISIPYEDAYASQ</sequence>
<keyword evidence="4" id="KW-0808">Transferase</keyword>
<evidence type="ECO:0000259" key="8">
    <source>
        <dbReference type="PROSITE" id="PS50109"/>
    </source>
</evidence>